<gene>
    <name evidence="1" type="ORF">BPT24_041</name>
</gene>
<evidence type="ECO:0000313" key="2">
    <source>
        <dbReference type="Proteomes" id="UP000224877"/>
    </source>
</evidence>
<accession>A0A1B4XWG9</accession>
<dbReference type="Proteomes" id="UP000224877">
    <property type="component" value="Segment"/>
</dbReference>
<keyword evidence="2" id="KW-1185">Reference proteome</keyword>
<reference evidence="1 2" key="1">
    <citation type="submission" date="2016-07" db="EMBL/GenBank/DDBJ databases">
        <title>Characterization of three bacteriophages infecting bacteria isolated from shrimp culture pond water.</title>
        <authorList>
            <person name="Khoa H.V."/>
        </authorList>
    </citation>
    <scope>NUCLEOTIDE SEQUENCE [LARGE SCALE GENOMIC DNA]</scope>
</reference>
<sequence length="141" mass="16174">MEAIVIKIILKYFNNVILEALIPFDNDIESIKFLEMLEKDKMSYLYHLSGGEGNFSKTKILTRPNSNYAIVEQYTNSYGSNIPAKLCIKPKELFKKLSSLNNINTSVSISHEKVYSLEPIIITKEFLFNDIFEKSKNVLGQ</sequence>
<evidence type="ECO:0000313" key="1">
    <source>
        <dbReference type="EMBL" id="BAV39163.1"/>
    </source>
</evidence>
<dbReference type="EMBL" id="LC168164">
    <property type="protein sequence ID" value="BAV39163.1"/>
    <property type="molecule type" value="Genomic_DNA"/>
</dbReference>
<proteinExistence type="predicted"/>
<protein>
    <submittedName>
        <fullName evidence="1">Uncharacterized protein</fullName>
    </submittedName>
</protein>
<name>A0A1B4XWG9_9CAUD</name>
<organism evidence="1 2">
    <name type="scientific">Tenacibaculum phage pT24</name>
    <dbReference type="NCBI Taxonomy" id="1880590"/>
    <lineage>
        <taxon>Viruses</taxon>
        <taxon>Duplodnaviria</taxon>
        <taxon>Heunggongvirae</taxon>
        <taxon>Uroviricota</taxon>
        <taxon>Caudoviricetes</taxon>
        <taxon>Kungbxnavirus</taxon>
        <taxon>Kungbxnavirus pT24</taxon>
    </lineage>
</organism>